<evidence type="ECO:0000313" key="3">
    <source>
        <dbReference type="EMBL" id="SDB17058.1"/>
    </source>
</evidence>
<organism evidence="3 4">
    <name type="scientific">Desulfonatronum thiosulfatophilum</name>
    <dbReference type="NCBI Taxonomy" id="617002"/>
    <lineage>
        <taxon>Bacteria</taxon>
        <taxon>Pseudomonadati</taxon>
        <taxon>Thermodesulfobacteriota</taxon>
        <taxon>Desulfovibrionia</taxon>
        <taxon>Desulfovibrionales</taxon>
        <taxon>Desulfonatronaceae</taxon>
        <taxon>Desulfonatronum</taxon>
    </lineage>
</organism>
<reference evidence="3 4" key="1">
    <citation type="submission" date="2016-10" db="EMBL/GenBank/DDBJ databases">
        <authorList>
            <person name="de Groot N.N."/>
        </authorList>
    </citation>
    <scope>NUCLEOTIDE SEQUENCE [LARGE SCALE GENOMIC DNA]</scope>
    <source>
        <strain evidence="3 4">ASO4-2</strain>
    </source>
</reference>
<name>A0A1G6B8T4_9BACT</name>
<dbReference type="OrthoDB" id="5422153at2"/>
<evidence type="ECO:0000313" key="4">
    <source>
        <dbReference type="Proteomes" id="UP000198771"/>
    </source>
</evidence>
<protein>
    <submittedName>
        <fullName evidence="3">Curli production assembly/transport component CsgG</fullName>
    </submittedName>
</protein>
<dbReference type="SUPFAM" id="SSF69318">
    <property type="entry name" value="Integrin alpha N-terminal domain"/>
    <property type="match status" value="1"/>
</dbReference>
<dbReference type="InterPro" id="IPR028994">
    <property type="entry name" value="Integrin_alpha_N"/>
</dbReference>
<evidence type="ECO:0000256" key="1">
    <source>
        <dbReference type="SAM" id="SignalP"/>
    </source>
</evidence>
<dbReference type="Gene3D" id="3.40.50.10610">
    <property type="entry name" value="ABC-type transport auxiliary lipoprotein component"/>
    <property type="match status" value="1"/>
</dbReference>
<dbReference type="GO" id="GO:0015031">
    <property type="term" value="P:protein transport"/>
    <property type="evidence" value="ECO:0007669"/>
    <property type="project" value="InterPro"/>
</dbReference>
<feature type="signal peptide" evidence="1">
    <location>
        <begin position="1"/>
        <end position="21"/>
    </location>
</feature>
<proteinExistence type="predicted"/>
<keyword evidence="1" id="KW-0732">Signal</keyword>
<dbReference type="EMBL" id="FMXO01000004">
    <property type="protein sequence ID" value="SDB17058.1"/>
    <property type="molecule type" value="Genomic_DNA"/>
</dbReference>
<dbReference type="Pfam" id="PF04052">
    <property type="entry name" value="TolB_N"/>
    <property type="match status" value="1"/>
</dbReference>
<dbReference type="InterPro" id="IPR007195">
    <property type="entry name" value="TolB_N"/>
</dbReference>
<gene>
    <name evidence="3" type="ORF">SAMN05660653_00803</name>
</gene>
<dbReference type="Proteomes" id="UP000198771">
    <property type="component" value="Unassembled WGS sequence"/>
</dbReference>
<accession>A0A1G6B8T4</accession>
<feature type="domain" description="TolB N-terminal" evidence="2">
    <location>
        <begin position="35"/>
        <end position="124"/>
    </location>
</feature>
<dbReference type="RefSeq" id="WP_092117487.1">
    <property type="nucleotide sequence ID" value="NZ_FMXO01000004.1"/>
</dbReference>
<dbReference type="SUPFAM" id="SSF52964">
    <property type="entry name" value="TolB, N-terminal domain"/>
    <property type="match status" value="1"/>
</dbReference>
<dbReference type="GO" id="GO:0042597">
    <property type="term" value="C:periplasmic space"/>
    <property type="evidence" value="ECO:0007669"/>
    <property type="project" value="InterPro"/>
</dbReference>
<feature type="chain" id="PRO_5011431905" evidence="1">
    <location>
        <begin position="22"/>
        <end position="561"/>
    </location>
</feature>
<evidence type="ECO:0000259" key="2">
    <source>
        <dbReference type="Pfam" id="PF04052"/>
    </source>
</evidence>
<dbReference type="STRING" id="617002.SAMN05660653_00803"/>
<keyword evidence="4" id="KW-1185">Reference proteome</keyword>
<dbReference type="AlphaFoldDB" id="A0A1G6B8T4"/>
<sequence length="561" mass="62597">MRYLFRFMIVAFIFFSSATFAWSQAAAETDETLKRFAVLPFAVHGPDQYAYLGQGVQTMLTSRLKWTDRFEDLDRSTIAQVVASIPRSQEEALSAHAALGVDYLIFGSVTILGDQASLDAHVVDAQGRDTPQSAQVALNDLIPALEGMAREINAQVFGRPQAQTPQQAQAASPAGPVHPDLIYNEYGPERTPYHLNPDILYSGAADSPGRWRSQALPFASLGVVVGDADGNGRNEIFMLTDNKVLAYHAVDNRLMPLGEYAAPLRLQCLNINLMDINGDGFKEIIVSAIMDETPRSFILNFIDGKFVLAEDRIPLYLNVVRIPPDYRPTLIGQRKGRTRLFDSGVHEILRMNGQLDLSRALNLPQGTNVFNFAFLPQDDDFKVVVADNKDKLRVFSSNNTFQSVTEEPYAGSSLGLEVDESFPGIRQDLDGDMMSYYYIPSRLVPVKLGQGASWNLLVNRNISLSAQFFARYRYFPQGEIHALFWDGINMNINWKTRRIRGTVVDYGLADVMNDGRTELFVLVNTHPGATGFTQRRTVLLSYTLDMDAEMEEGFTLDMGLN</sequence>